<organism evidence="3 4">
    <name type="scientific">Oceanobacillus sojae</name>
    <dbReference type="NCBI Taxonomy" id="582851"/>
    <lineage>
        <taxon>Bacteria</taxon>
        <taxon>Bacillati</taxon>
        <taxon>Bacillota</taxon>
        <taxon>Bacilli</taxon>
        <taxon>Bacillales</taxon>
        <taxon>Bacillaceae</taxon>
        <taxon>Oceanobacillus</taxon>
    </lineage>
</organism>
<keyword evidence="4" id="KW-1185">Reference proteome</keyword>
<dbReference type="InterPro" id="IPR047057">
    <property type="entry name" value="MerR_fam"/>
</dbReference>
<dbReference type="GO" id="GO:0003700">
    <property type="term" value="F:DNA-binding transcription factor activity"/>
    <property type="evidence" value="ECO:0007669"/>
    <property type="project" value="InterPro"/>
</dbReference>
<dbReference type="InterPro" id="IPR000551">
    <property type="entry name" value="MerR-type_HTH_dom"/>
</dbReference>
<evidence type="ECO:0000313" key="3">
    <source>
        <dbReference type="EMBL" id="GEN88274.1"/>
    </source>
</evidence>
<dbReference type="STRING" id="582851.GCA_900162665_03847"/>
<dbReference type="SMART" id="SM00422">
    <property type="entry name" value="HTH_MERR"/>
    <property type="match status" value="1"/>
</dbReference>
<accession>A0A511ZLD5</accession>
<comment type="caution">
    <text evidence="3">The sequence shown here is derived from an EMBL/GenBank/DDBJ whole genome shotgun (WGS) entry which is preliminary data.</text>
</comment>
<dbReference type="AlphaFoldDB" id="A0A511ZLD5"/>
<keyword evidence="1" id="KW-0238">DNA-binding</keyword>
<dbReference type="PANTHER" id="PTHR30204:SF96">
    <property type="entry name" value="CHROMOSOME-ANCHORING PROTEIN RACA"/>
    <property type="match status" value="1"/>
</dbReference>
<dbReference type="PROSITE" id="PS50937">
    <property type="entry name" value="HTH_MERR_2"/>
    <property type="match status" value="1"/>
</dbReference>
<reference evidence="3 4" key="1">
    <citation type="submission" date="2019-07" db="EMBL/GenBank/DDBJ databases">
        <title>Whole genome shotgun sequence of Oceanobacillus sojae NBRC 105379.</title>
        <authorList>
            <person name="Hosoyama A."/>
            <person name="Uohara A."/>
            <person name="Ohji S."/>
            <person name="Ichikawa N."/>
        </authorList>
    </citation>
    <scope>NUCLEOTIDE SEQUENCE [LARGE SCALE GENOMIC DNA]</scope>
    <source>
        <strain evidence="3 4">NBRC 105379</strain>
    </source>
</reference>
<dbReference type="PANTHER" id="PTHR30204">
    <property type="entry name" value="REDOX-CYCLING DRUG-SENSING TRANSCRIPTIONAL ACTIVATOR SOXR"/>
    <property type="match status" value="1"/>
</dbReference>
<dbReference type="PRINTS" id="PR00040">
    <property type="entry name" value="HTHMERR"/>
</dbReference>
<dbReference type="Gene3D" id="1.10.1660.10">
    <property type="match status" value="1"/>
</dbReference>
<dbReference type="SUPFAM" id="SSF46955">
    <property type="entry name" value="Putative DNA-binding domain"/>
    <property type="match status" value="1"/>
</dbReference>
<gene>
    <name evidence="3" type="ORF">OSO01_30130</name>
</gene>
<dbReference type="RefSeq" id="WP_186813671.1">
    <property type="nucleotide sequence ID" value="NZ_BJYM01000012.1"/>
</dbReference>
<dbReference type="EMBL" id="BJYM01000012">
    <property type="protein sequence ID" value="GEN88274.1"/>
    <property type="molecule type" value="Genomic_DNA"/>
</dbReference>
<dbReference type="GO" id="GO:0003677">
    <property type="term" value="F:DNA binding"/>
    <property type="evidence" value="ECO:0007669"/>
    <property type="project" value="UniProtKB-KW"/>
</dbReference>
<name>A0A511ZLD5_9BACI</name>
<evidence type="ECO:0000259" key="2">
    <source>
        <dbReference type="PROSITE" id="PS50937"/>
    </source>
</evidence>
<protein>
    <recommendedName>
        <fullName evidence="2">HTH merR-type domain-containing protein</fullName>
    </recommendedName>
</protein>
<sequence length="263" mass="30951">MEKESRFSIGEISKLTGVTVRTLQYYDNINLVPLEKDEENGRRYFKESDLTRLQQVLFYKSLGLKIKDISKLLEETTTAKQLINVLEKQREIFYYKLHDIKSNIALIETSLAGMNENDSLPLGNLVQLIISLNKDTIYQYKDVAFDKKAENTFMEHYQNWEEVLEIYWDWKALILEAVAHILNDIEPDSKQGQAFAKKWIEMVVSISEGNQDLLSAHKNSYKNREQWPEEDYRLMEFTDSFIDKSVDYYLSSGKSDVWRNKND</sequence>
<evidence type="ECO:0000313" key="4">
    <source>
        <dbReference type="Proteomes" id="UP000321558"/>
    </source>
</evidence>
<feature type="domain" description="HTH merR-type" evidence="2">
    <location>
        <begin position="6"/>
        <end position="75"/>
    </location>
</feature>
<dbReference type="Proteomes" id="UP000321558">
    <property type="component" value="Unassembled WGS sequence"/>
</dbReference>
<proteinExistence type="predicted"/>
<dbReference type="CDD" id="cd01106">
    <property type="entry name" value="HTH_TipAL-Mta"/>
    <property type="match status" value="1"/>
</dbReference>
<evidence type="ECO:0000256" key="1">
    <source>
        <dbReference type="ARBA" id="ARBA00023125"/>
    </source>
</evidence>
<dbReference type="InterPro" id="IPR009061">
    <property type="entry name" value="DNA-bd_dom_put_sf"/>
</dbReference>
<dbReference type="Pfam" id="PF13411">
    <property type="entry name" value="MerR_1"/>
    <property type="match status" value="1"/>
</dbReference>